<keyword evidence="5" id="KW-0547">Nucleotide-binding</keyword>
<dbReference type="GO" id="GO:0005524">
    <property type="term" value="F:ATP binding"/>
    <property type="evidence" value="ECO:0007669"/>
    <property type="project" value="UniProtKB-KW"/>
</dbReference>
<comment type="caution">
    <text evidence="11">The sequence shown here is derived from an EMBL/GenBank/DDBJ whole genome shotgun (WGS) entry which is preliminary data.</text>
</comment>
<dbReference type="Pfam" id="PF01061">
    <property type="entry name" value="ABC2_membrane"/>
    <property type="match status" value="1"/>
</dbReference>
<dbReference type="GO" id="GO:0016020">
    <property type="term" value="C:membrane"/>
    <property type="evidence" value="ECO:0007669"/>
    <property type="project" value="UniProtKB-SubCell"/>
</dbReference>
<keyword evidence="8 9" id="KW-0472">Membrane</keyword>
<reference evidence="11" key="1">
    <citation type="submission" date="2021-02" db="EMBL/GenBank/DDBJ databases">
        <authorList>
            <person name="Nowell W R."/>
        </authorList>
    </citation>
    <scope>NUCLEOTIDE SEQUENCE</scope>
</reference>
<dbReference type="InterPro" id="IPR017871">
    <property type="entry name" value="ABC_transporter-like_CS"/>
</dbReference>
<evidence type="ECO:0000256" key="9">
    <source>
        <dbReference type="SAM" id="Phobius"/>
    </source>
</evidence>
<evidence type="ECO:0000256" key="3">
    <source>
        <dbReference type="ARBA" id="ARBA00022448"/>
    </source>
</evidence>
<keyword evidence="4 9" id="KW-0812">Transmembrane</keyword>
<dbReference type="InterPro" id="IPR003439">
    <property type="entry name" value="ABC_transporter-like_ATP-bd"/>
</dbReference>
<evidence type="ECO:0000313" key="13">
    <source>
        <dbReference type="Proteomes" id="UP000663860"/>
    </source>
</evidence>
<dbReference type="InterPro" id="IPR050352">
    <property type="entry name" value="ABCG_transporters"/>
</dbReference>
<keyword evidence="6" id="KW-0067">ATP-binding</keyword>
<gene>
    <name evidence="11" type="ORF">IZO911_LOCUS4398</name>
    <name evidence="12" type="ORF">KXQ929_LOCUS14367</name>
</gene>
<evidence type="ECO:0000256" key="4">
    <source>
        <dbReference type="ARBA" id="ARBA00022692"/>
    </source>
</evidence>
<protein>
    <recommendedName>
        <fullName evidence="10">ABC transporter domain-containing protein</fullName>
    </recommendedName>
</protein>
<dbReference type="GO" id="GO:0140359">
    <property type="term" value="F:ABC-type transporter activity"/>
    <property type="evidence" value="ECO:0007669"/>
    <property type="project" value="InterPro"/>
</dbReference>
<feature type="transmembrane region" description="Helical" evidence="9">
    <location>
        <begin position="457"/>
        <end position="477"/>
    </location>
</feature>
<evidence type="ECO:0000259" key="10">
    <source>
        <dbReference type="PROSITE" id="PS50893"/>
    </source>
</evidence>
<dbReference type="InterPro" id="IPR003593">
    <property type="entry name" value="AAA+_ATPase"/>
</dbReference>
<dbReference type="SMART" id="SM00382">
    <property type="entry name" value="AAA"/>
    <property type="match status" value="1"/>
</dbReference>
<name>A0A813PHM0_9BILA</name>
<evidence type="ECO:0000313" key="11">
    <source>
        <dbReference type="EMBL" id="CAF0755331.1"/>
    </source>
</evidence>
<dbReference type="PANTHER" id="PTHR48041">
    <property type="entry name" value="ABC TRANSPORTER G FAMILY MEMBER 28"/>
    <property type="match status" value="1"/>
</dbReference>
<evidence type="ECO:0000256" key="8">
    <source>
        <dbReference type="ARBA" id="ARBA00023136"/>
    </source>
</evidence>
<dbReference type="GO" id="GO:0016887">
    <property type="term" value="F:ATP hydrolysis activity"/>
    <property type="evidence" value="ECO:0007669"/>
    <property type="project" value="InterPro"/>
</dbReference>
<dbReference type="PROSITE" id="PS00211">
    <property type="entry name" value="ABC_TRANSPORTER_1"/>
    <property type="match status" value="1"/>
</dbReference>
<dbReference type="Pfam" id="PF00005">
    <property type="entry name" value="ABC_tran"/>
    <property type="match status" value="1"/>
</dbReference>
<feature type="transmembrane region" description="Helical" evidence="9">
    <location>
        <begin position="383"/>
        <end position="402"/>
    </location>
</feature>
<organism evidence="11 13">
    <name type="scientific">Adineta steineri</name>
    <dbReference type="NCBI Taxonomy" id="433720"/>
    <lineage>
        <taxon>Eukaryota</taxon>
        <taxon>Metazoa</taxon>
        <taxon>Spiralia</taxon>
        <taxon>Gnathifera</taxon>
        <taxon>Rotifera</taxon>
        <taxon>Eurotatoria</taxon>
        <taxon>Bdelloidea</taxon>
        <taxon>Adinetida</taxon>
        <taxon>Adinetidae</taxon>
        <taxon>Adineta</taxon>
    </lineage>
</organism>
<sequence length="603" mass="68421">MSSIIQSTELNDLNTLPIELPEINLRWDNISVVIDKTSGRCALDSVSGYARPGRILALMGPSSSGKTTLINILSGRPLSRQLTFDSNKGYIYINKQKIIDNHILVEQCGYVEQPNELGPLIESITVREHLVFQAMLRLPVTVSDTERYNRINFLIKKLRLTNCENTIIKRLSGGEARRVSLVSCLLTNPSILLIDDLNSGLDSHLALSLMNHIRSLNKTAIVVLHQPSIRLMKHIDDICLLGLNGRMLYAGPYANALSVFYTRCPNDINPADFFLEQAANARPTNPVVKAIKCETILQEQLDVIRKTTDDNALLLHKSQVSYHSNFFRQIYWLLWRSLSFRDVKRLAYLLAQSLAIAVIYGLLDFGVERHLATQTTVQNVAGLVFRILTIVTRVCSLLVIATSPIDHDLLKRESKQQELYSILAYYTSKCIADSPIFIVMVFFFSIIVTALTGLRHFFRQCAVFVLATLCSTALGCLVSASMREKDTRLIIWMPISQIISTVSGFYINTRSIPYMLKWIQYLSLYYYSFSLSLICQWEDVDYIACGLTSSNTTNVKCNNDGDDVLFSYNIKKDDESFYWRMLLTLTILFHVVSYLVILIKLKR</sequence>
<dbReference type="Proteomes" id="UP000663868">
    <property type="component" value="Unassembled WGS sequence"/>
</dbReference>
<dbReference type="PANTHER" id="PTHR48041:SF139">
    <property type="entry name" value="PROTEIN SCARLET"/>
    <property type="match status" value="1"/>
</dbReference>
<feature type="transmembrane region" description="Helical" evidence="9">
    <location>
        <begin position="577"/>
        <end position="599"/>
    </location>
</feature>
<dbReference type="PROSITE" id="PS50893">
    <property type="entry name" value="ABC_TRANSPORTER_2"/>
    <property type="match status" value="1"/>
</dbReference>
<keyword evidence="3" id="KW-0813">Transport</keyword>
<dbReference type="SUPFAM" id="SSF52540">
    <property type="entry name" value="P-loop containing nucleoside triphosphate hydrolases"/>
    <property type="match status" value="1"/>
</dbReference>
<evidence type="ECO:0000256" key="1">
    <source>
        <dbReference type="ARBA" id="ARBA00004141"/>
    </source>
</evidence>
<dbReference type="Proteomes" id="UP000663860">
    <property type="component" value="Unassembled WGS sequence"/>
</dbReference>
<feature type="transmembrane region" description="Helical" evidence="9">
    <location>
        <begin position="489"/>
        <end position="507"/>
    </location>
</feature>
<dbReference type="InterPro" id="IPR027417">
    <property type="entry name" value="P-loop_NTPase"/>
</dbReference>
<feature type="transmembrane region" description="Helical" evidence="9">
    <location>
        <begin position="423"/>
        <end position="451"/>
    </location>
</feature>
<proteinExistence type="inferred from homology"/>
<keyword evidence="7 9" id="KW-1133">Transmembrane helix</keyword>
<accession>A0A813PHM0</accession>
<comment type="subcellular location">
    <subcellularLocation>
        <location evidence="1">Membrane</location>
        <topology evidence="1">Multi-pass membrane protein</topology>
    </subcellularLocation>
</comment>
<evidence type="ECO:0000256" key="2">
    <source>
        <dbReference type="ARBA" id="ARBA00005814"/>
    </source>
</evidence>
<evidence type="ECO:0000256" key="7">
    <source>
        <dbReference type="ARBA" id="ARBA00022989"/>
    </source>
</evidence>
<feature type="domain" description="ABC transporter" evidence="10">
    <location>
        <begin position="25"/>
        <end position="269"/>
    </location>
</feature>
<feature type="transmembrane region" description="Helical" evidence="9">
    <location>
        <begin position="346"/>
        <end position="363"/>
    </location>
</feature>
<dbReference type="EMBL" id="CAJOBB010000796">
    <property type="protein sequence ID" value="CAF3753310.1"/>
    <property type="molecule type" value="Genomic_DNA"/>
</dbReference>
<evidence type="ECO:0000256" key="5">
    <source>
        <dbReference type="ARBA" id="ARBA00022741"/>
    </source>
</evidence>
<dbReference type="InterPro" id="IPR013525">
    <property type="entry name" value="ABC2_TM"/>
</dbReference>
<evidence type="ECO:0000313" key="12">
    <source>
        <dbReference type="EMBL" id="CAF3753310.1"/>
    </source>
</evidence>
<dbReference type="EMBL" id="CAJNOE010000024">
    <property type="protein sequence ID" value="CAF0755331.1"/>
    <property type="molecule type" value="Genomic_DNA"/>
</dbReference>
<dbReference type="Gene3D" id="3.40.50.300">
    <property type="entry name" value="P-loop containing nucleotide triphosphate hydrolases"/>
    <property type="match status" value="1"/>
</dbReference>
<dbReference type="AlphaFoldDB" id="A0A813PHM0"/>
<evidence type="ECO:0000256" key="6">
    <source>
        <dbReference type="ARBA" id="ARBA00022840"/>
    </source>
</evidence>
<comment type="similarity">
    <text evidence="2">Belongs to the ABC transporter superfamily. ABCG family. Eye pigment precursor importer (TC 3.A.1.204) subfamily.</text>
</comment>